<feature type="chain" id="PRO_5038592680" description="DUF5050 domain-containing protein" evidence="1">
    <location>
        <begin position="21"/>
        <end position="409"/>
    </location>
</feature>
<keyword evidence="1" id="KW-0732">Signal</keyword>
<reference evidence="2" key="2">
    <citation type="journal article" date="2021" name="PeerJ">
        <title>Extensive microbial diversity within the chicken gut microbiome revealed by metagenomics and culture.</title>
        <authorList>
            <person name="Gilroy R."/>
            <person name="Ravi A."/>
            <person name="Getino M."/>
            <person name="Pursley I."/>
            <person name="Horton D.L."/>
            <person name="Alikhan N.F."/>
            <person name="Baker D."/>
            <person name="Gharbi K."/>
            <person name="Hall N."/>
            <person name="Watson M."/>
            <person name="Adriaenssens E.M."/>
            <person name="Foster-Nyarko E."/>
            <person name="Jarju S."/>
            <person name="Secka A."/>
            <person name="Antonio M."/>
            <person name="Oren A."/>
            <person name="Chaudhuri R.R."/>
            <person name="La Ragione R."/>
            <person name="Hildebrand F."/>
            <person name="Pallen M.J."/>
        </authorList>
    </citation>
    <scope>NUCLEOTIDE SEQUENCE</scope>
    <source>
        <strain evidence="2">D5-748</strain>
    </source>
</reference>
<reference evidence="2" key="1">
    <citation type="submission" date="2020-10" db="EMBL/GenBank/DDBJ databases">
        <authorList>
            <person name="Gilroy R."/>
        </authorList>
    </citation>
    <scope>NUCLEOTIDE SEQUENCE</scope>
    <source>
        <strain evidence="2">D5-748</strain>
    </source>
</reference>
<dbReference type="PROSITE" id="PS51257">
    <property type="entry name" value="PROKAR_LIPOPROTEIN"/>
    <property type="match status" value="1"/>
</dbReference>
<organism evidence="2 3">
    <name type="scientific">Candidatus Cryptobacteroides merdavium</name>
    <dbReference type="NCBI Taxonomy" id="2840769"/>
    <lineage>
        <taxon>Bacteria</taxon>
        <taxon>Pseudomonadati</taxon>
        <taxon>Bacteroidota</taxon>
        <taxon>Bacteroidia</taxon>
        <taxon>Bacteroidales</taxon>
        <taxon>Candidatus Cryptobacteroides</taxon>
    </lineage>
</organism>
<sequence>MKGKGFYAVAAVLPAALVMSCGTIEVDAPGDVSGTGQGPGGGQTVPLPEEKELYVTGVEYPEGYDWHADENYGHVACKVFLMKEGERIVELSADERNLVTSDADMHRCVDGHLYTDYSTESETVIKMDGEELFRYQEREMICGFQVVDGDVYTLGMPRDGADGWTWRRNGDVMMSRTSGYIMNGLSLDNGSMWFTYVDPVVSGDKVKERYYLVSDGKTIPVGAAADVEKVDDILLYGGVTYYTARLQGMNGHVVYIGEQAMSVPAGSARETLGCRIHYAGRSIYVSGTKRFAMDGSMDMPSLWKDFKLDFNYQGSSTVMHGYYVDSDDIYCVYTDTQHDELRVYKSGLVDSEHDAFKYSYLSHAGGCAADGHFSLALHPAAPGVLPALLTDGEVKEYDFNGYFTSVSYW</sequence>
<accession>A0A9D9EE96</accession>
<evidence type="ECO:0000313" key="2">
    <source>
        <dbReference type="EMBL" id="MBO8445375.1"/>
    </source>
</evidence>
<feature type="signal peptide" evidence="1">
    <location>
        <begin position="1"/>
        <end position="20"/>
    </location>
</feature>
<dbReference type="EMBL" id="JADIMO010000087">
    <property type="protein sequence ID" value="MBO8445375.1"/>
    <property type="molecule type" value="Genomic_DNA"/>
</dbReference>
<dbReference type="AlphaFoldDB" id="A0A9D9EE96"/>
<name>A0A9D9EE96_9BACT</name>
<comment type="caution">
    <text evidence="2">The sequence shown here is derived from an EMBL/GenBank/DDBJ whole genome shotgun (WGS) entry which is preliminary data.</text>
</comment>
<dbReference type="Proteomes" id="UP000823619">
    <property type="component" value="Unassembled WGS sequence"/>
</dbReference>
<evidence type="ECO:0000313" key="3">
    <source>
        <dbReference type="Proteomes" id="UP000823619"/>
    </source>
</evidence>
<proteinExistence type="predicted"/>
<protein>
    <recommendedName>
        <fullName evidence="4">DUF5050 domain-containing protein</fullName>
    </recommendedName>
</protein>
<gene>
    <name evidence="2" type="ORF">IAC23_06750</name>
</gene>
<evidence type="ECO:0000256" key="1">
    <source>
        <dbReference type="SAM" id="SignalP"/>
    </source>
</evidence>
<evidence type="ECO:0008006" key="4">
    <source>
        <dbReference type="Google" id="ProtNLM"/>
    </source>
</evidence>